<feature type="transmembrane region" description="Helical" evidence="1">
    <location>
        <begin position="69"/>
        <end position="87"/>
    </location>
</feature>
<evidence type="ECO:0000313" key="3">
    <source>
        <dbReference type="Proteomes" id="UP000642571"/>
    </source>
</evidence>
<dbReference type="Proteomes" id="UP000642571">
    <property type="component" value="Unassembled WGS sequence"/>
</dbReference>
<reference evidence="3" key="1">
    <citation type="journal article" date="2019" name="Int. J. Syst. Evol. Microbiol.">
        <title>The Global Catalogue of Microorganisms (GCM) 10K type strain sequencing project: providing services to taxonomists for standard genome sequencing and annotation.</title>
        <authorList>
            <consortium name="The Broad Institute Genomics Platform"/>
            <consortium name="The Broad Institute Genome Sequencing Center for Infectious Disease"/>
            <person name="Wu L."/>
            <person name="Ma J."/>
        </authorList>
    </citation>
    <scope>NUCLEOTIDE SEQUENCE [LARGE SCALE GENOMIC DNA]</scope>
    <source>
        <strain evidence="3">CGMCC 1.15353</strain>
    </source>
</reference>
<comment type="caution">
    <text evidence="2">The sequence shown here is derived from an EMBL/GenBank/DDBJ whole genome shotgun (WGS) entry which is preliminary data.</text>
</comment>
<keyword evidence="1" id="KW-0812">Transmembrane</keyword>
<feature type="transmembrane region" description="Helical" evidence="1">
    <location>
        <begin position="94"/>
        <end position="113"/>
    </location>
</feature>
<gene>
    <name evidence="2" type="ORF">GCM10011389_19300</name>
</gene>
<sequence>MSLSILFLIILIVISIFIFNMLLETIQERGFGHFPMKLTLLVCCFLGVHWVLFFINRYPYLPEQVAEDFILPISFTLGILGNLSAIREVNHNRFVAIGLSCFSTLSILFTYFIHGISKM</sequence>
<evidence type="ECO:0000313" key="2">
    <source>
        <dbReference type="EMBL" id="GGD11930.1"/>
    </source>
</evidence>
<name>A0ABQ1Q3S7_9BACI</name>
<dbReference type="RefSeq" id="WP_188653199.1">
    <property type="nucleotide sequence ID" value="NZ_BMIN01000007.1"/>
</dbReference>
<protein>
    <submittedName>
        <fullName evidence="2">Uncharacterized protein</fullName>
    </submittedName>
</protein>
<accession>A0ABQ1Q3S7</accession>
<keyword evidence="1" id="KW-0472">Membrane</keyword>
<keyword evidence="3" id="KW-1185">Reference proteome</keyword>
<organism evidence="2 3">
    <name type="scientific">Pontibacillus salipaludis</name>
    <dbReference type="NCBI Taxonomy" id="1697394"/>
    <lineage>
        <taxon>Bacteria</taxon>
        <taxon>Bacillati</taxon>
        <taxon>Bacillota</taxon>
        <taxon>Bacilli</taxon>
        <taxon>Bacillales</taxon>
        <taxon>Bacillaceae</taxon>
        <taxon>Pontibacillus</taxon>
    </lineage>
</organism>
<proteinExistence type="predicted"/>
<keyword evidence="1" id="KW-1133">Transmembrane helix</keyword>
<feature type="transmembrane region" description="Helical" evidence="1">
    <location>
        <begin position="6"/>
        <end position="26"/>
    </location>
</feature>
<dbReference type="EMBL" id="BMIN01000007">
    <property type="protein sequence ID" value="GGD11930.1"/>
    <property type="molecule type" value="Genomic_DNA"/>
</dbReference>
<feature type="transmembrane region" description="Helical" evidence="1">
    <location>
        <begin position="38"/>
        <end position="57"/>
    </location>
</feature>
<evidence type="ECO:0000256" key="1">
    <source>
        <dbReference type="SAM" id="Phobius"/>
    </source>
</evidence>